<keyword evidence="3" id="KW-1185">Reference proteome</keyword>
<evidence type="ECO:0000313" key="3">
    <source>
        <dbReference type="Proteomes" id="UP000232163"/>
    </source>
</evidence>
<dbReference type="InterPro" id="IPR011008">
    <property type="entry name" value="Dimeric_a/b-barrel"/>
</dbReference>
<sequence>MIRHIVFFSARNPEDVEAIAAGLRRLGEIPHSTVFEVMTNTKTDPISGEIDVVVYGEFKDAEALAAYKAHPIYSETTAVVRPLRELRISADVVSTLS</sequence>
<dbReference type="Pfam" id="PF07876">
    <property type="entry name" value="Dabb"/>
    <property type="match status" value="1"/>
</dbReference>
<dbReference type="Proteomes" id="UP000232163">
    <property type="component" value="Unassembled WGS sequence"/>
</dbReference>
<proteinExistence type="predicted"/>
<dbReference type="Gene3D" id="3.30.70.100">
    <property type="match status" value="1"/>
</dbReference>
<evidence type="ECO:0000313" key="2">
    <source>
        <dbReference type="EMBL" id="PIO43099.1"/>
    </source>
</evidence>
<dbReference type="PROSITE" id="PS51502">
    <property type="entry name" value="S_R_A_B_BARREL"/>
    <property type="match status" value="1"/>
</dbReference>
<dbReference type="RefSeq" id="WP_100001482.1">
    <property type="nucleotide sequence ID" value="NZ_CP017940.1"/>
</dbReference>
<dbReference type="OrthoDB" id="9813140at2"/>
<gene>
    <name evidence="2" type="ORF">B5P45_20060</name>
</gene>
<evidence type="ECO:0000259" key="1">
    <source>
        <dbReference type="PROSITE" id="PS51502"/>
    </source>
</evidence>
<dbReference type="InterPro" id="IPR013097">
    <property type="entry name" value="Dabb"/>
</dbReference>
<dbReference type="SUPFAM" id="SSF54909">
    <property type="entry name" value="Dimeric alpha+beta barrel"/>
    <property type="match status" value="1"/>
</dbReference>
<name>A0A2N9VUD1_9HYPH</name>
<protein>
    <submittedName>
        <fullName evidence="2">Stress responsive protein</fullName>
    </submittedName>
</protein>
<accession>A0A2N9VUD1</accession>
<feature type="domain" description="Stress-response A/B barrel" evidence="1">
    <location>
        <begin position="2"/>
        <end position="92"/>
    </location>
</feature>
<comment type="caution">
    <text evidence="2">The sequence shown here is derived from an EMBL/GenBank/DDBJ whole genome shotgun (WGS) entry which is preliminary data.</text>
</comment>
<reference evidence="3" key="1">
    <citation type="journal article" date="2017" name="Int J Environ Stud">
        <title>Does the Miocene-Pliocene relict legume Oxytropis triphylla form nitrogen-fixing nodules with a combination of bacterial strains?</title>
        <authorList>
            <person name="Safronova V."/>
            <person name="Belimov A."/>
            <person name="Sazanova A."/>
            <person name="Kuznetsova I."/>
            <person name="Popova J."/>
            <person name="Andronov E."/>
            <person name="Verkhozina A."/>
            <person name="Tikhonovich I."/>
        </authorList>
    </citation>
    <scope>NUCLEOTIDE SEQUENCE [LARGE SCALE GENOMIC DNA]</scope>
    <source>
        <strain evidence="3">Tri-38</strain>
    </source>
</reference>
<organism evidence="2 3">
    <name type="scientific">Phyllobacterium zundukense</name>
    <dbReference type="NCBI Taxonomy" id="1867719"/>
    <lineage>
        <taxon>Bacteria</taxon>
        <taxon>Pseudomonadati</taxon>
        <taxon>Pseudomonadota</taxon>
        <taxon>Alphaproteobacteria</taxon>
        <taxon>Hyphomicrobiales</taxon>
        <taxon>Phyllobacteriaceae</taxon>
        <taxon>Phyllobacterium</taxon>
    </lineage>
</organism>
<dbReference type="AlphaFoldDB" id="A0A2N9VUD1"/>
<dbReference type="EMBL" id="MZMT01000049">
    <property type="protein sequence ID" value="PIO43099.1"/>
    <property type="molecule type" value="Genomic_DNA"/>
</dbReference>
<dbReference type="KEGG" id="pht:BLM14_18025"/>
<dbReference type="SMART" id="SM00886">
    <property type="entry name" value="Dabb"/>
    <property type="match status" value="1"/>
</dbReference>